<dbReference type="CDD" id="cd00130">
    <property type="entry name" value="PAS"/>
    <property type="match status" value="1"/>
</dbReference>
<evidence type="ECO:0000313" key="8">
    <source>
        <dbReference type="EMBL" id="KIF80003.1"/>
    </source>
</evidence>
<feature type="domain" description="EAL" evidence="6">
    <location>
        <begin position="495"/>
        <end position="749"/>
    </location>
</feature>
<dbReference type="InterPro" id="IPR043128">
    <property type="entry name" value="Rev_trsase/Diguanyl_cyclase"/>
</dbReference>
<keyword evidence="3" id="KW-0812">Transmembrane</keyword>
<proteinExistence type="predicted"/>
<evidence type="ECO:0000259" key="5">
    <source>
        <dbReference type="PROSITE" id="PS50113"/>
    </source>
</evidence>
<accession>A0A0C1XZ10</accession>
<dbReference type="InterPro" id="IPR001633">
    <property type="entry name" value="EAL_dom"/>
</dbReference>
<evidence type="ECO:0000256" key="3">
    <source>
        <dbReference type="SAM" id="Phobius"/>
    </source>
</evidence>
<dbReference type="RefSeq" id="WP_040038915.1">
    <property type="nucleotide sequence ID" value="NZ_JWJG01000028.1"/>
</dbReference>
<dbReference type="PROSITE" id="PS50883">
    <property type="entry name" value="EAL"/>
    <property type="match status" value="1"/>
</dbReference>
<feature type="transmembrane region" description="Helical" evidence="3">
    <location>
        <begin position="65"/>
        <end position="87"/>
    </location>
</feature>
<dbReference type="NCBIfam" id="TIGR00229">
    <property type="entry name" value="sensory_box"/>
    <property type="match status" value="1"/>
</dbReference>
<dbReference type="InterPro" id="IPR035965">
    <property type="entry name" value="PAS-like_dom_sf"/>
</dbReference>
<dbReference type="NCBIfam" id="TIGR00254">
    <property type="entry name" value="GGDEF"/>
    <property type="match status" value="1"/>
</dbReference>
<evidence type="ECO:0000313" key="9">
    <source>
        <dbReference type="Proteomes" id="UP000031572"/>
    </source>
</evidence>
<protein>
    <submittedName>
        <fullName evidence="8">Diguanylate cyclase</fullName>
    </submittedName>
</protein>
<dbReference type="PROSITE" id="PS50887">
    <property type="entry name" value="GGDEF"/>
    <property type="match status" value="1"/>
</dbReference>
<dbReference type="SMART" id="SM00091">
    <property type="entry name" value="PAS"/>
    <property type="match status" value="1"/>
</dbReference>
<dbReference type="SMART" id="SM00267">
    <property type="entry name" value="GGDEF"/>
    <property type="match status" value="1"/>
</dbReference>
<dbReference type="GO" id="GO:0071111">
    <property type="term" value="F:cyclic-guanylate-specific phosphodiesterase activity"/>
    <property type="evidence" value="ECO:0007669"/>
    <property type="project" value="UniProtKB-EC"/>
</dbReference>
<dbReference type="InterPro" id="IPR000160">
    <property type="entry name" value="GGDEF_dom"/>
</dbReference>
<evidence type="ECO:0000256" key="2">
    <source>
        <dbReference type="SAM" id="Coils"/>
    </source>
</evidence>
<dbReference type="SMART" id="SM00052">
    <property type="entry name" value="EAL"/>
    <property type="match status" value="1"/>
</dbReference>
<dbReference type="PANTHER" id="PTHR44757:SF4">
    <property type="entry name" value="DIGUANYLATE CYCLASE DGCE-RELATED"/>
    <property type="match status" value="1"/>
</dbReference>
<dbReference type="InterPro" id="IPR035919">
    <property type="entry name" value="EAL_sf"/>
</dbReference>
<keyword evidence="3" id="KW-0472">Membrane</keyword>
<dbReference type="InterPro" id="IPR000014">
    <property type="entry name" value="PAS"/>
</dbReference>
<keyword evidence="9" id="KW-1185">Reference proteome</keyword>
<dbReference type="PROSITE" id="PS50112">
    <property type="entry name" value="PAS"/>
    <property type="match status" value="1"/>
</dbReference>
<dbReference type="InterPro" id="IPR058544">
    <property type="entry name" value="ETR1_N"/>
</dbReference>
<dbReference type="Gene3D" id="3.30.450.20">
    <property type="entry name" value="PAS domain"/>
    <property type="match status" value="1"/>
</dbReference>
<evidence type="ECO:0000256" key="1">
    <source>
        <dbReference type="ARBA" id="ARBA00051114"/>
    </source>
</evidence>
<dbReference type="PROSITE" id="PS50113">
    <property type="entry name" value="PAC"/>
    <property type="match status" value="1"/>
</dbReference>
<dbReference type="SUPFAM" id="SSF141868">
    <property type="entry name" value="EAL domain-like"/>
    <property type="match status" value="1"/>
</dbReference>
<keyword evidence="3" id="KW-1133">Transmembrane helix</keyword>
<dbReference type="SUPFAM" id="SSF55073">
    <property type="entry name" value="Nucleotide cyclase"/>
    <property type="match status" value="1"/>
</dbReference>
<dbReference type="InterPro" id="IPR000700">
    <property type="entry name" value="PAS-assoc_C"/>
</dbReference>
<dbReference type="EMBL" id="JWJG01000028">
    <property type="protein sequence ID" value="KIF80003.1"/>
    <property type="molecule type" value="Genomic_DNA"/>
</dbReference>
<reference evidence="8 9" key="1">
    <citation type="submission" date="2014-12" db="EMBL/GenBank/DDBJ databases">
        <title>Denitrispirillum autotrophicum gen. nov., sp. nov., Denitrifying, Facultatively Autotrophic Bacteria Isolated from Rice Paddy Soil.</title>
        <authorList>
            <person name="Ishii S."/>
            <person name="Ashida N."/>
            <person name="Ohno H."/>
            <person name="Otsuka S."/>
            <person name="Yokota A."/>
            <person name="Senoo K."/>
        </authorList>
    </citation>
    <scope>NUCLEOTIDE SEQUENCE [LARGE SCALE GENOMIC DNA]</scope>
    <source>
        <strain evidence="8 9">TSA66</strain>
    </source>
</reference>
<dbReference type="InterPro" id="IPR052155">
    <property type="entry name" value="Biofilm_reg_signaling"/>
</dbReference>
<dbReference type="PANTHER" id="PTHR44757">
    <property type="entry name" value="DIGUANYLATE CYCLASE DGCP"/>
    <property type="match status" value="1"/>
</dbReference>
<dbReference type="Pfam" id="PF00990">
    <property type="entry name" value="GGDEF"/>
    <property type="match status" value="1"/>
</dbReference>
<sequence>MFDTLHQWLGSEGFMPHGHCYLWTPSLLWSYILGDGGIGLAYYSIPAALTYFVRKRADIEFNWMFKLFSMFIFFCGTTHLLSIWTIWHPDYWLDATLRLATAAVSVVTAVIMWPLIPKALKLPSASQLQDAIRELEHQVAERKAAESRLAALNATLEQRVDARTRELLEANHRLQAEVESRKRIERDLQAEKERAQVTLKSIGDGVIATDTERRITYLNPVAQRMTGWRSEEAVGRPIGAVFCIVNEKSREQAPCQVGLALAHREVCKVAGDTLLIGRNGSEYAVESSAAPLLDHDGNVLGAVLVFHDVSAARQAANQMTYLANHDVLTGLPNRALLNDRLDHALALAAREQKRLALLFIDIDHFKHVNDSLGHEIGDQLLKQIARRFVGATRGSDTVCRQGGDEFIIMMPDISDDFAPAGVARKLLDALAGLDRIGAHEVHVGGSIGIAIYPENGRDAETLTKHADMAMYHAKASGRNNFQFFTQAMTDAVARRVQLEGGLRRAVEHNEFVVYYQPKVDLSSGQIIGAEALVRWQHPALGLLSPGQFIAVAEQSGIIRQIGSWVLRETCRQNREWQLAGIGMIPIAINLSAVQLHQEGFLDEVTSTLGELDLPHDCLEFEVTESVAIHGEEKAIAWLTTLKEMGVRLSIDDFGTGYSSLSYLKRLPIDTIKIDQSFVRDITTDPDDAAIIEAIIHMAHTLRLEVIAEGVETADQLDFLRERRCDKVQGYYYSAPLPAERFGEMLVAQEDLA</sequence>
<dbReference type="Pfam" id="PF25487">
    <property type="entry name" value="ETR1_N"/>
    <property type="match status" value="1"/>
</dbReference>
<evidence type="ECO:0000259" key="4">
    <source>
        <dbReference type="PROSITE" id="PS50112"/>
    </source>
</evidence>
<dbReference type="GO" id="GO:0071732">
    <property type="term" value="P:cellular response to nitric oxide"/>
    <property type="evidence" value="ECO:0007669"/>
    <property type="project" value="UniProtKB-ARBA"/>
</dbReference>
<dbReference type="SUPFAM" id="SSF55785">
    <property type="entry name" value="PYP-like sensor domain (PAS domain)"/>
    <property type="match status" value="1"/>
</dbReference>
<organism evidence="8 9">
    <name type="scientific">Noviherbaspirillum autotrophicum</name>
    <dbReference type="NCBI Taxonomy" id="709839"/>
    <lineage>
        <taxon>Bacteria</taxon>
        <taxon>Pseudomonadati</taxon>
        <taxon>Pseudomonadota</taxon>
        <taxon>Betaproteobacteria</taxon>
        <taxon>Burkholderiales</taxon>
        <taxon>Oxalobacteraceae</taxon>
        <taxon>Noviherbaspirillum</taxon>
    </lineage>
</organism>
<dbReference type="Gene3D" id="3.20.20.450">
    <property type="entry name" value="EAL domain"/>
    <property type="match status" value="1"/>
</dbReference>
<dbReference type="STRING" id="709839.TSA66_02950"/>
<keyword evidence="2" id="KW-0175">Coiled coil</keyword>
<feature type="domain" description="GGDEF" evidence="7">
    <location>
        <begin position="353"/>
        <end position="486"/>
    </location>
</feature>
<dbReference type="Gene3D" id="3.30.70.270">
    <property type="match status" value="1"/>
</dbReference>
<dbReference type="InterPro" id="IPR013656">
    <property type="entry name" value="PAS_4"/>
</dbReference>
<feature type="domain" description="PAS" evidence="4">
    <location>
        <begin position="191"/>
        <end position="264"/>
    </location>
</feature>
<feature type="coiled-coil region" evidence="2">
    <location>
        <begin position="125"/>
        <end position="194"/>
    </location>
</feature>
<dbReference type="Pfam" id="PF08448">
    <property type="entry name" value="PAS_4"/>
    <property type="match status" value="1"/>
</dbReference>
<dbReference type="Pfam" id="PF00563">
    <property type="entry name" value="EAL"/>
    <property type="match status" value="1"/>
</dbReference>
<comment type="catalytic activity">
    <reaction evidence="1">
        <text>3',3'-c-di-GMP + H2O = 5'-phosphoguanylyl(3'-&gt;5')guanosine + H(+)</text>
        <dbReference type="Rhea" id="RHEA:24902"/>
        <dbReference type="ChEBI" id="CHEBI:15377"/>
        <dbReference type="ChEBI" id="CHEBI:15378"/>
        <dbReference type="ChEBI" id="CHEBI:58754"/>
        <dbReference type="ChEBI" id="CHEBI:58805"/>
        <dbReference type="EC" id="3.1.4.52"/>
    </reaction>
    <physiologicalReaction direction="left-to-right" evidence="1">
        <dbReference type="Rhea" id="RHEA:24903"/>
    </physiologicalReaction>
</comment>
<feature type="domain" description="PAC" evidence="5">
    <location>
        <begin position="269"/>
        <end position="321"/>
    </location>
</feature>
<dbReference type="FunFam" id="3.30.70.270:FF:000001">
    <property type="entry name" value="Diguanylate cyclase domain protein"/>
    <property type="match status" value="1"/>
</dbReference>
<name>A0A0C1XZ10_9BURK</name>
<dbReference type="CDD" id="cd01948">
    <property type="entry name" value="EAL"/>
    <property type="match status" value="1"/>
</dbReference>
<dbReference type="CDD" id="cd01949">
    <property type="entry name" value="GGDEF"/>
    <property type="match status" value="1"/>
</dbReference>
<dbReference type="InterPro" id="IPR029787">
    <property type="entry name" value="Nucleotide_cyclase"/>
</dbReference>
<dbReference type="Proteomes" id="UP000031572">
    <property type="component" value="Unassembled WGS sequence"/>
</dbReference>
<gene>
    <name evidence="8" type="ORF">TSA66_02950</name>
</gene>
<evidence type="ECO:0000259" key="6">
    <source>
        <dbReference type="PROSITE" id="PS50883"/>
    </source>
</evidence>
<comment type="caution">
    <text evidence="8">The sequence shown here is derived from an EMBL/GenBank/DDBJ whole genome shotgun (WGS) entry which is preliminary data.</text>
</comment>
<dbReference type="FunFam" id="3.20.20.450:FF:000001">
    <property type="entry name" value="Cyclic di-GMP phosphodiesterase yahA"/>
    <property type="match status" value="1"/>
</dbReference>
<evidence type="ECO:0000259" key="7">
    <source>
        <dbReference type="PROSITE" id="PS50887"/>
    </source>
</evidence>
<feature type="transmembrane region" description="Helical" evidence="3">
    <location>
        <begin position="31"/>
        <end position="53"/>
    </location>
</feature>
<dbReference type="AlphaFoldDB" id="A0A0C1XZ10"/>